<dbReference type="STRING" id="49186.SAMN05421647_103423"/>
<reference evidence="1 2" key="1">
    <citation type="submission" date="2017-01" db="EMBL/GenBank/DDBJ databases">
        <authorList>
            <person name="Mah S.A."/>
            <person name="Swanson W.J."/>
            <person name="Moy G.W."/>
            <person name="Vacquier V.D."/>
        </authorList>
    </citation>
    <scope>NUCLEOTIDE SEQUENCE [LARGE SCALE GENOMIC DNA]</scope>
    <source>
        <strain evidence="1 2">DSM 7027</strain>
    </source>
</reference>
<protein>
    <submittedName>
        <fullName evidence="1">Uncharacterized protein</fullName>
    </submittedName>
</protein>
<evidence type="ECO:0000313" key="2">
    <source>
        <dbReference type="Proteomes" id="UP000186895"/>
    </source>
</evidence>
<dbReference type="Proteomes" id="UP000186895">
    <property type="component" value="Unassembled WGS sequence"/>
</dbReference>
<gene>
    <name evidence="1" type="ORF">SAMN05421647_103423</name>
</gene>
<dbReference type="AlphaFoldDB" id="A0A1N6RN81"/>
<keyword evidence="2" id="KW-1185">Reference proteome</keyword>
<proteinExistence type="predicted"/>
<sequence length="70" mass="7844">MIHDLEQPAKDWVADHIENFGVLLNKGDDPSCLIRVQGCEIEIRLNKVPGLFERSEQHINVGGDYAALNT</sequence>
<evidence type="ECO:0000313" key="1">
    <source>
        <dbReference type="EMBL" id="SIQ30136.1"/>
    </source>
</evidence>
<dbReference type="RefSeq" id="WP_076462550.1">
    <property type="nucleotide sequence ID" value="NZ_FTMN01000003.1"/>
</dbReference>
<name>A0A1N6RN81_9GAMM</name>
<organism evidence="1 2">
    <name type="scientific">Marinobacterium stanieri</name>
    <dbReference type="NCBI Taxonomy" id="49186"/>
    <lineage>
        <taxon>Bacteria</taxon>
        <taxon>Pseudomonadati</taxon>
        <taxon>Pseudomonadota</taxon>
        <taxon>Gammaproteobacteria</taxon>
        <taxon>Oceanospirillales</taxon>
        <taxon>Oceanospirillaceae</taxon>
        <taxon>Marinobacterium</taxon>
    </lineage>
</organism>
<dbReference type="EMBL" id="FTMN01000003">
    <property type="protein sequence ID" value="SIQ30136.1"/>
    <property type="molecule type" value="Genomic_DNA"/>
</dbReference>
<accession>A0A1N6RN81</accession>